<dbReference type="EMBL" id="MU842957">
    <property type="protein sequence ID" value="KAK2024699.1"/>
    <property type="molecule type" value="Genomic_DNA"/>
</dbReference>
<dbReference type="Proteomes" id="UP001232148">
    <property type="component" value="Unassembled WGS sequence"/>
</dbReference>
<dbReference type="AlphaFoldDB" id="A0AAD9HAT6"/>
<organism evidence="2 3">
    <name type="scientific">Colletotrichum zoysiae</name>
    <dbReference type="NCBI Taxonomy" id="1216348"/>
    <lineage>
        <taxon>Eukaryota</taxon>
        <taxon>Fungi</taxon>
        <taxon>Dikarya</taxon>
        <taxon>Ascomycota</taxon>
        <taxon>Pezizomycotina</taxon>
        <taxon>Sordariomycetes</taxon>
        <taxon>Hypocreomycetidae</taxon>
        <taxon>Glomerellales</taxon>
        <taxon>Glomerellaceae</taxon>
        <taxon>Colletotrichum</taxon>
        <taxon>Colletotrichum graminicola species complex</taxon>
    </lineage>
</organism>
<evidence type="ECO:0000313" key="2">
    <source>
        <dbReference type="EMBL" id="KAK2024699.1"/>
    </source>
</evidence>
<feature type="region of interest" description="Disordered" evidence="1">
    <location>
        <begin position="1"/>
        <end position="36"/>
    </location>
</feature>
<evidence type="ECO:0000256" key="1">
    <source>
        <dbReference type="SAM" id="MobiDB-lite"/>
    </source>
</evidence>
<accession>A0AAD9HAT6</accession>
<evidence type="ECO:0000313" key="3">
    <source>
        <dbReference type="Proteomes" id="UP001232148"/>
    </source>
</evidence>
<protein>
    <submittedName>
        <fullName evidence="2">Uncharacterized protein</fullName>
    </submittedName>
</protein>
<reference evidence="2" key="1">
    <citation type="submission" date="2021-06" db="EMBL/GenBank/DDBJ databases">
        <title>Comparative genomics, transcriptomics and evolutionary studies reveal genomic signatures of adaptation to plant cell wall in hemibiotrophic fungi.</title>
        <authorList>
            <consortium name="DOE Joint Genome Institute"/>
            <person name="Baroncelli R."/>
            <person name="Diaz J.F."/>
            <person name="Benocci T."/>
            <person name="Peng M."/>
            <person name="Battaglia E."/>
            <person name="Haridas S."/>
            <person name="Andreopoulos W."/>
            <person name="Labutti K."/>
            <person name="Pangilinan J."/>
            <person name="Floch G.L."/>
            <person name="Makela M.R."/>
            <person name="Henrissat B."/>
            <person name="Grigoriev I.V."/>
            <person name="Crouch J.A."/>
            <person name="De Vries R.P."/>
            <person name="Sukno S.A."/>
            <person name="Thon M.R."/>
        </authorList>
    </citation>
    <scope>NUCLEOTIDE SEQUENCE</scope>
    <source>
        <strain evidence="2">MAFF235873</strain>
    </source>
</reference>
<comment type="caution">
    <text evidence="2">The sequence shown here is derived from an EMBL/GenBank/DDBJ whole genome shotgun (WGS) entry which is preliminary data.</text>
</comment>
<gene>
    <name evidence="2" type="ORF">LX32DRAFT_643411</name>
</gene>
<name>A0AAD9HAT6_9PEZI</name>
<sequence length="54" mass="5954">MARNARASRSDPVCSDGENECHHHHPSVGNSSSDWWGNGLVIFSSTYLPDRLAE</sequence>
<keyword evidence="3" id="KW-1185">Reference proteome</keyword>
<proteinExistence type="predicted"/>